<dbReference type="EMBL" id="JAXOVC010000005">
    <property type="protein sequence ID" value="KAK4501630.1"/>
    <property type="molecule type" value="Genomic_DNA"/>
</dbReference>
<sequence length="239" mass="26405">MGDPAEPYLYPDLDLDLDPDLFVDMPPWTMDDLPDAVLDNQRSNQAFTKAEMEESLSSSTSQLDCVSRVAPIEDLDRVQDLGLALTANAQVKWSAPTASIGALVRPRNLDTASTANALIHEHESASCQPPTLDLSSWPQAEPPEMQAMSVKDNFDPAVPVSETFPDELILPAAATKVAGDSDCSWTDGDQEDQWSIELQSQLIRFREQQQRTTTVTSALPGHQRRKDAIVEYSSQKHRL</sequence>
<keyword evidence="2" id="KW-1185">Reference proteome</keyword>
<comment type="caution">
    <text evidence="1">The sequence shown here is derived from an EMBL/GenBank/DDBJ whole genome shotgun (WGS) entry which is preliminary data.</text>
</comment>
<organism evidence="1 2">
    <name type="scientific">Zasmidium cellare</name>
    <name type="common">Wine cellar mold</name>
    <name type="synonym">Racodium cellare</name>
    <dbReference type="NCBI Taxonomy" id="395010"/>
    <lineage>
        <taxon>Eukaryota</taxon>
        <taxon>Fungi</taxon>
        <taxon>Dikarya</taxon>
        <taxon>Ascomycota</taxon>
        <taxon>Pezizomycotina</taxon>
        <taxon>Dothideomycetes</taxon>
        <taxon>Dothideomycetidae</taxon>
        <taxon>Mycosphaerellales</taxon>
        <taxon>Mycosphaerellaceae</taxon>
        <taxon>Zasmidium</taxon>
    </lineage>
</organism>
<gene>
    <name evidence="1" type="ORF">PRZ48_007439</name>
</gene>
<accession>A0ABR0EKC2</accession>
<proteinExistence type="predicted"/>
<protein>
    <submittedName>
        <fullName evidence="1">Uncharacterized protein</fullName>
    </submittedName>
</protein>
<evidence type="ECO:0000313" key="1">
    <source>
        <dbReference type="EMBL" id="KAK4501630.1"/>
    </source>
</evidence>
<reference evidence="1 2" key="1">
    <citation type="journal article" date="2023" name="G3 (Bethesda)">
        <title>A chromosome-level genome assembly of Zasmidium syzygii isolated from banana leaves.</title>
        <authorList>
            <person name="van Westerhoven A.C."/>
            <person name="Mehrabi R."/>
            <person name="Talebi R."/>
            <person name="Steentjes M.B.F."/>
            <person name="Corcolon B."/>
            <person name="Chong P.A."/>
            <person name="Kema G.H.J."/>
            <person name="Seidl M.F."/>
        </authorList>
    </citation>
    <scope>NUCLEOTIDE SEQUENCE [LARGE SCALE GENOMIC DNA]</scope>
    <source>
        <strain evidence="1 2">P124</strain>
    </source>
</reference>
<evidence type="ECO:0000313" key="2">
    <source>
        <dbReference type="Proteomes" id="UP001305779"/>
    </source>
</evidence>
<dbReference type="Proteomes" id="UP001305779">
    <property type="component" value="Unassembled WGS sequence"/>
</dbReference>
<name>A0ABR0EKC2_ZASCE</name>